<gene>
    <name evidence="1" type="ORF">BCIN_02g00340</name>
</gene>
<dbReference type="KEGG" id="bfu:BCIN_02g00340"/>
<sequence length="377" mass="43326">MPVIIREKASRAEPPLLHYGYQWSEARQEEYELHHLPQNMEDKFVRISWAAAPTKQEAELIEAGYNQLKSITRTGREIQGFIHDRKGYGIQVIHRSKINLTAISGVAILRSCRRLHKLGVAVLYGENSFLFDTRGSPSFTGPQSVVTMDQLSHEYDEIPGHRRRDGTMPTAEQISHSVDMIFQQDQDKLKYAHKDIAKNEQKSKFIYQDPFTRFLMEIGRSNASKLTKIVIQGKFNWIIGKWQYTKSIPVGLHDLLPVYTIIFKEVCQSMHTLILHDDDRGYPQMSRLDSRGTDRNQQINESVERLVHALPYLQKLQLGQYEFVPAGCGYDPGTPGSQIIQSVLPEDEWGMALKWVGFVEQRAKSRALVEPECEEKK</sequence>
<name>A0A384J7Q9_BOTFB</name>
<dbReference type="OrthoDB" id="3555548at2759"/>
<reference evidence="1 2" key="1">
    <citation type="journal article" date="2011" name="PLoS Genet.">
        <title>Genomic analysis of the necrotrophic fungal pathogens Sclerotinia sclerotiorum and Botrytis cinerea.</title>
        <authorList>
            <person name="Amselem J."/>
            <person name="Cuomo C.A."/>
            <person name="van Kan J.A."/>
            <person name="Viaud M."/>
            <person name="Benito E.P."/>
            <person name="Couloux A."/>
            <person name="Coutinho P.M."/>
            <person name="de Vries R.P."/>
            <person name="Dyer P.S."/>
            <person name="Fillinger S."/>
            <person name="Fournier E."/>
            <person name="Gout L."/>
            <person name="Hahn M."/>
            <person name="Kohn L."/>
            <person name="Lapalu N."/>
            <person name="Plummer K.M."/>
            <person name="Pradier J.M."/>
            <person name="Quevillon E."/>
            <person name="Sharon A."/>
            <person name="Simon A."/>
            <person name="ten Have A."/>
            <person name="Tudzynski B."/>
            <person name="Tudzynski P."/>
            <person name="Wincker P."/>
            <person name="Andrew M."/>
            <person name="Anthouard V."/>
            <person name="Beever R.E."/>
            <person name="Beffa R."/>
            <person name="Benoit I."/>
            <person name="Bouzid O."/>
            <person name="Brault B."/>
            <person name="Chen Z."/>
            <person name="Choquer M."/>
            <person name="Collemare J."/>
            <person name="Cotton P."/>
            <person name="Danchin E.G."/>
            <person name="Da Silva C."/>
            <person name="Gautier A."/>
            <person name="Giraud C."/>
            <person name="Giraud T."/>
            <person name="Gonzalez C."/>
            <person name="Grossetete S."/>
            <person name="Guldener U."/>
            <person name="Henrissat B."/>
            <person name="Howlett B.J."/>
            <person name="Kodira C."/>
            <person name="Kretschmer M."/>
            <person name="Lappartient A."/>
            <person name="Leroch M."/>
            <person name="Levis C."/>
            <person name="Mauceli E."/>
            <person name="Neuveglise C."/>
            <person name="Oeser B."/>
            <person name="Pearson M."/>
            <person name="Poulain J."/>
            <person name="Poussereau N."/>
            <person name="Quesneville H."/>
            <person name="Rascle C."/>
            <person name="Schumacher J."/>
            <person name="Segurens B."/>
            <person name="Sexton A."/>
            <person name="Silva E."/>
            <person name="Sirven C."/>
            <person name="Soanes D.M."/>
            <person name="Talbot N.J."/>
            <person name="Templeton M."/>
            <person name="Yandava C."/>
            <person name="Yarden O."/>
            <person name="Zeng Q."/>
            <person name="Rollins J.A."/>
            <person name="Lebrun M.H."/>
            <person name="Dickman M."/>
        </authorList>
    </citation>
    <scope>NUCLEOTIDE SEQUENCE [LARGE SCALE GENOMIC DNA]</scope>
    <source>
        <strain evidence="1 2">B05.10</strain>
    </source>
</reference>
<reference evidence="1 2" key="2">
    <citation type="journal article" date="2012" name="Eukaryot. Cell">
        <title>Genome update of Botrytis cinerea strains B05.10 and T4.</title>
        <authorList>
            <person name="Staats M."/>
            <person name="van Kan J.A."/>
        </authorList>
    </citation>
    <scope>NUCLEOTIDE SEQUENCE [LARGE SCALE GENOMIC DNA]</scope>
    <source>
        <strain evidence="1 2">B05.10</strain>
    </source>
</reference>
<proteinExistence type="predicted"/>
<keyword evidence="2" id="KW-1185">Reference proteome</keyword>
<dbReference type="VEuPathDB" id="FungiDB:Bcin02g00340"/>
<dbReference type="AlphaFoldDB" id="A0A384J7Q9"/>
<dbReference type="RefSeq" id="XP_024546808.1">
    <property type="nucleotide sequence ID" value="XM_024691038.1"/>
</dbReference>
<evidence type="ECO:0000313" key="1">
    <source>
        <dbReference type="EMBL" id="ATZ46646.1"/>
    </source>
</evidence>
<protein>
    <submittedName>
        <fullName evidence="1">Uncharacterized protein</fullName>
    </submittedName>
</protein>
<organism evidence="1 2">
    <name type="scientific">Botryotinia fuckeliana (strain B05.10)</name>
    <name type="common">Noble rot fungus</name>
    <name type="synonym">Botrytis cinerea</name>
    <dbReference type="NCBI Taxonomy" id="332648"/>
    <lineage>
        <taxon>Eukaryota</taxon>
        <taxon>Fungi</taxon>
        <taxon>Dikarya</taxon>
        <taxon>Ascomycota</taxon>
        <taxon>Pezizomycotina</taxon>
        <taxon>Leotiomycetes</taxon>
        <taxon>Helotiales</taxon>
        <taxon>Sclerotiniaceae</taxon>
        <taxon>Botrytis</taxon>
    </lineage>
</organism>
<dbReference type="Proteomes" id="UP000001798">
    <property type="component" value="Chromosome 2"/>
</dbReference>
<dbReference type="GeneID" id="5436411"/>
<accession>A0A384J7Q9</accession>
<reference evidence="1 2" key="3">
    <citation type="journal article" date="2017" name="Mol. Plant Pathol.">
        <title>A gapless genome sequence of the fungus Botrytis cinerea.</title>
        <authorList>
            <person name="Van Kan J.A."/>
            <person name="Stassen J.H."/>
            <person name="Mosbach A."/>
            <person name="Van Der Lee T.A."/>
            <person name="Faino L."/>
            <person name="Farmer A.D."/>
            <person name="Papasotiriou D.G."/>
            <person name="Zhou S."/>
            <person name="Seidl M.F."/>
            <person name="Cottam E."/>
            <person name="Edel D."/>
            <person name="Hahn M."/>
            <person name="Schwartz D.C."/>
            <person name="Dietrich R.A."/>
            <person name="Widdison S."/>
            <person name="Scalliet G."/>
        </authorList>
    </citation>
    <scope>NUCLEOTIDE SEQUENCE [LARGE SCALE GENOMIC DNA]</scope>
    <source>
        <strain evidence="1 2">B05.10</strain>
    </source>
</reference>
<evidence type="ECO:0000313" key="2">
    <source>
        <dbReference type="Proteomes" id="UP000001798"/>
    </source>
</evidence>
<dbReference type="EMBL" id="CP009806">
    <property type="protein sequence ID" value="ATZ46646.1"/>
    <property type="molecule type" value="Genomic_DNA"/>
</dbReference>